<gene>
    <name evidence="2" type="ORF">Taro_012747</name>
</gene>
<feature type="non-terminal residue" evidence="2">
    <location>
        <position position="1"/>
    </location>
</feature>
<keyword evidence="1" id="KW-0472">Membrane</keyword>
<protein>
    <submittedName>
        <fullName evidence="2">Uncharacterized protein</fullName>
    </submittedName>
</protein>
<keyword evidence="1" id="KW-0812">Transmembrane</keyword>
<dbReference type="Proteomes" id="UP000652761">
    <property type="component" value="Unassembled WGS sequence"/>
</dbReference>
<comment type="caution">
    <text evidence="2">The sequence shown here is derived from an EMBL/GenBank/DDBJ whole genome shotgun (WGS) entry which is preliminary data.</text>
</comment>
<feature type="transmembrane region" description="Helical" evidence="1">
    <location>
        <begin position="200"/>
        <end position="219"/>
    </location>
</feature>
<reference evidence="2" key="1">
    <citation type="submission" date="2017-07" db="EMBL/GenBank/DDBJ databases">
        <title>Taro Niue Genome Assembly and Annotation.</title>
        <authorList>
            <person name="Atibalentja N."/>
            <person name="Keating K."/>
            <person name="Fields C.J."/>
        </authorList>
    </citation>
    <scope>NUCLEOTIDE SEQUENCE</scope>
    <source>
        <strain evidence="2">Niue_2</strain>
        <tissue evidence="2">Leaf</tissue>
    </source>
</reference>
<sequence>FRDDFSYVKIGIEENCGHRTTTGEEERRASSPARWEVEGMSRGYGANSSTVISTRAGERAGFDFFVAERANARYDLCSFRLSSFSVSNRATELHETCSQGAQEEADNLRACVIFRRSRERADFICESECLSTFQKYMQNIQVIMLYMFLLCPPLIVDEIDLPCYDLPNNAKIKICGLQTPENCCRIVNAALHDFTYLVDGIKLILLVVMLLLLLLLIVDSQVERILDMIHAYLKLYVMLLTSIINLAYLIDGIKLILLVVMLLLLLLMIVDAQPELSNVRPRTRIVAGVKGAAPLAGVSGGGAEFASGFARCRRFWADTGRCWFRCAAFGLSNSSYASSHFSLNLNEAACS</sequence>
<feature type="transmembrane region" description="Helical" evidence="1">
    <location>
        <begin position="255"/>
        <end position="272"/>
    </location>
</feature>
<keyword evidence="3" id="KW-1185">Reference proteome</keyword>
<feature type="transmembrane region" description="Helical" evidence="1">
    <location>
        <begin position="231"/>
        <end position="249"/>
    </location>
</feature>
<dbReference type="AlphaFoldDB" id="A0A843U9M2"/>
<evidence type="ECO:0000313" key="2">
    <source>
        <dbReference type="EMBL" id="MQL80298.1"/>
    </source>
</evidence>
<organism evidence="2 3">
    <name type="scientific">Colocasia esculenta</name>
    <name type="common">Wild taro</name>
    <name type="synonym">Arum esculentum</name>
    <dbReference type="NCBI Taxonomy" id="4460"/>
    <lineage>
        <taxon>Eukaryota</taxon>
        <taxon>Viridiplantae</taxon>
        <taxon>Streptophyta</taxon>
        <taxon>Embryophyta</taxon>
        <taxon>Tracheophyta</taxon>
        <taxon>Spermatophyta</taxon>
        <taxon>Magnoliopsida</taxon>
        <taxon>Liliopsida</taxon>
        <taxon>Araceae</taxon>
        <taxon>Aroideae</taxon>
        <taxon>Colocasieae</taxon>
        <taxon>Colocasia</taxon>
    </lineage>
</organism>
<evidence type="ECO:0000313" key="3">
    <source>
        <dbReference type="Proteomes" id="UP000652761"/>
    </source>
</evidence>
<evidence type="ECO:0000256" key="1">
    <source>
        <dbReference type="SAM" id="Phobius"/>
    </source>
</evidence>
<proteinExistence type="predicted"/>
<feature type="non-terminal residue" evidence="2">
    <location>
        <position position="351"/>
    </location>
</feature>
<dbReference type="EMBL" id="NMUH01000500">
    <property type="protein sequence ID" value="MQL80298.1"/>
    <property type="molecule type" value="Genomic_DNA"/>
</dbReference>
<keyword evidence="1" id="KW-1133">Transmembrane helix</keyword>
<accession>A0A843U9M2</accession>
<name>A0A843U9M2_COLES</name>